<reference evidence="2" key="1">
    <citation type="submission" date="2013-10" db="EMBL/GenBank/DDBJ databases">
        <title>Genomic analysis of the causative agents of coccidiosis in chickens.</title>
        <authorList>
            <person name="Reid A.J."/>
            <person name="Blake D."/>
            <person name="Billington K."/>
            <person name="Browne H."/>
            <person name="Dunn M."/>
            <person name="Hung S."/>
            <person name="Kawahara F."/>
            <person name="Miranda-Saavedra D."/>
            <person name="Mourier T."/>
            <person name="Nagra H."/>
            <person name="Otto T.D."/>
            <person name="Rawlings N."/>
            <person name="Sanchez A."/>
            <person name="Sanders M."/>
            <person name="Subramaniam C."/>
            <person name="Tay Y."/>
            <person name="Dear P."/>
            <person name="Doerig C."/>
            <person name="Gruber A."/>
            <person name="Parkinson J."/>
            <person name="Shirley M."/>
            <person name="Wan K.L."/>
            <person name="Berriman M."/>
            <person name="Tomley F."/>
            <person name="Pain A."/>
        </authorList>
    </citation>
    <scope>NUCLEOTIDE SEQUENCE [LARGE SCALE GENOMIC DNA]</scope>
    <source>
        <strain evidence="2">Houghton</strain>
    </source>
</reference>
<evidence type="ECO:0000313" key="3">
    <source>
        <dbReference type="Proteomes" id="UP000018201"/>
    </source>
</evidence>
<feature type="region of interest" description="Disordered" evidence="1">
    <location>
        <begin position="22"/>
        <end position="52"/>
    </location>
</feature>
<proteinExistence type="predicted"/>
<dbReference type="Proteomes" id="UP000018201">
    <property type="component" value="Unassembled WGS sequence"/>
</dbReference>
<evidence type="ECO:0000256" key="1">
    <source>
        <dbReference type="SAM" id="MobiDB-lite"/>
    </source>
</evidence>
<organism evidence="2 3">
    <name type="scientific">Eimeria praecox</name>
    <dbReference type="NCBI Taxonomy" id="51316"/>
    <lineage>
        <taxon>Eukaryota</taxon>
        <taxon>Sar</taxon>
        <taxon>Alveolata</taxon>
        <taxon>Apicomplexa</taxon>
        <taxon>Conoidasida</taxon>
        <taxon>Coccidia</taxon>
        <taxon>Eucoccidiorida</taxon>
        <taxon>Eimeriorina</taxon>
        <taxon>Eimeriidae</taxon>
        <taxon>Eimeria</taxon>
    </lineage>
</organism>
<feature type="compositionally biased region" description="Gly residues" evidence="1">
    <location>
        <begin position="42"/>
        <end position="51"/>
    </location>
</feature>
<evidence type="ECO:0000313" key="2">
    <source>
        <dbReference type="EMBL" id="CDI85496.1"/>
    </source>
</evidence>
<keyword evidence="3" id="KW-1185">Reference proteome</keyword>
<name>U6GYW3_9EIME</name>
<protein>
    <submittedName>
        <fullName evidence="2">Uncharacterized protein</fullName>
    </submittedName>
</protein>
<dbReference type="VEuPathDB" id="ToxoDB:EPH_0064000"/>
<sequence>MEITTSSHVYIGYVLVLERPPGEGRSTSLPGEEGEGCSETGGMSGGGGGGNRRVRALRLAELTTPGSEEGGAVSEVGSRLPGRLVFGIAAPLNEVLCRWAEAALGKDIINFIDIWWATFRVSEGKPTDGRLLGGHLWVTWAIWHKL</sequence>
<dbReference type="AlphaFoldDB" id="U6GYW3"/>
<dbReference type="EMBL" id="HG693901">
    <property type="protein sequence ID" value="CDI85496.1"/>
    <property type="molecule type" value="Genomic_DNA"/>
</dbReference>
<gene>
    <name evidence="2" type="ORF">EPH_0064000</name>
</gene>
<reference evidence="2" key="2">
    <citation type="submission" date="2013-10" db="EMBL/GenBank/DDBJ databases">
        <authorList>
            <person name="Aslett M."/>
        </authorList>
    </citation>
    <scope>NUCLEOTIDE SEQUENCE [LARGE SCALE GENOMIC DNA]</scope>
    <source>
        <strain evidence="2">Houghton</strain>
    </source>
</reference>
<accession>U6GYW3</accession>